<dbReference type="SUPFAM" id="SSF81321">
    <property type="entry name" value="Family A G protein-coupled receptor-like"/>
    <property type="match status" value="1"/>
</dbReference>
<feature type="transmembrane region" description="Helical" evidence="6">
    <location>
        <begin position="232"/>
        <end position="252"/>
    </location>
</feature>
<organism evidence="9 10">
    <name type="scientific">Capsaspora owczarzaki (strain ATCC 30864)</name>
    <dbReference type="NCBI Taxonomy" id="595528"/>
    <lineage>
        <taxon>Eukaryota</taxon>
        <taxon>Filasterea</taxon>
        <taxon>Capsaspora</taxon>
    </lineage>
</organism>
<name>A0A0D2U8X7_CAPO3</name>
<feature type="transmembrane region" description="Helical" evidence="6">
    <location>
        <begin position="187"/>
        <end position="211"/>
    </location>
</feature>
<feature type="transmembrane region" description="Helical" evidence="6">
    <location>
        <begin position="22"/>
        <end position="43"/>
    </location>
</feature>
<dbReference type="AlphaFoldDB" id="A0A0D2U8X7"/>
<dbReference type="PRINTS" id="PR00965">
    <property type="entry name" value="OCULARALBNSM"/>
</dbReference>
<evidence type="ECO:0000256" key="2">
    <source>
        <dbReference type="ARBA" id="ARBA00022692"/>
    </source>
</evidence>
<sequence>MATPHQASFCCSQTLPNEQLDVFNAMCLVCSLASASASVFSLLREDKFYLSRLRAAEERRFQPTIVAWLFLSDFMACIGVIVRSILSLSRTAGASEDDPQGRPPYPELCISVDVYITFFFIVTFFWTFSFALEQWLYTAGIKHRMWWFHVISWLAALALTAIGNGIVDASSGFACESSETMLRARYLAIFIPMLFVLLANPTLFCLAYVARRRNARAEGEVTAQTRDRARQVLLQMAEISFVFIVCWMPSIVNGVMEYADVTTTGNSLFALWVIQGITNPSQGLLNMFVYSRVPSSHVGVVYNRYSTDALEEHSRLVPAQSKPRNTTPAPRR</sequence>
<dbReference type="GO" id="GO:0035240">
    <property type="term" value="F:dopamine binding"/>
    <property type="evidence" value="ECO:0007669"/>
    <property type="project" value="InterPro"/>
</dbReference>
<dbReference type="Proteomes" id="UP000008743">
    <property type="component" value="Unassembled WGS sequence"/>
</dbReference>
<dbReference type="InterPro" id="IPR017981">
    <property type="entry name" value="GPCR_2-like_7TM"/>
</dbReference>
<dbReference type="EMBL" id="KE346362">
    <property type="protein sequence ID" value="KJE91521.1"/>
    <property type="molecule type" value="Genomic_DNA"/>
</dbReference>
<comment type="subcellular location">
    <subcellularLocation>
        <location evidence="1">Membrane</location>
        <topology evidence="1">Multi-pass membrane protein</topology>
    </subcellularLocation>
</comment>
<gene>
    <name evidence="9" type="ORF">CAOG_002649</name>
</gene>
<dbReference type="InterPro" id="IPR017452">
    <property type="entry name" value="GPCR_Rhodpsn_7TM"/>
</dbReference>
<feature type="domain" description="G-protein coupled receptors family 1 profile" evidence="8">
    <location>
        <begin position="108"/>
        <end position="290"/>
    </location>
</feature>
<protein>
    <recommendedName>
        <fullName evidence="11">G-protein coupled receptors family 1 profile domain-containing protein</fullName>
    </recommendedName>
</protein>
<dbReference type="PROSITE" id="PS50262">
    <property type="entry name" value="G_PROTEIN_RECEP_F1_2"/>
    <property type="match status" value="1"/>
</dbReference>
<evidence type="ECO:0000256" key="5">
    <source>
        <dbReference type="SAM" id="MobiDB-lite"/>
    </source>
</evidence>
<dbReference type="PANTHER" id="PTHR15177">
    <property type="entry name" value="G-PROTEIN COUPLED RECEPTOR 143"/>
    <property type="match status" value="1"/>
</dbReference>
<dbReference type="GO" id="GO:0050848">
    <property type="term" value="P:regulation of calcium-mediated signaling"/>
    <property type="evidence" value="ECO:0007669"/>
    <property type="project" value="TreeGrafter"/>
</dbReference>
<evidence type="ECO:0000256" key="4">
    <source>
        <dbReference type="ARBA" id="ARBA00023136"/>
    </source>
</evidence>
<dbReference type="GO" id="GO:0072544">
    <property type="term" value="F:L-DOPA binding"/>
    <property type="evidence" value="ECO:0007669"/>
    <property type="project" value="InterPro"/>
</dbReference>
<evidence type="ECO:0000313" key="10">
    <source>
        <dbReference type="Proteomes" id="UP000008743"/>
    </source>
</evidence>
<dbReference type="GO" id="GO:0007166">
    <property type="term" value="P:cell surface receptor signaling pathway"/>
    <property type="evidence" value="ECO:0007669"/>
    <property type="project" value="InterPro"/>
</dbReference>
<evidence type="ECO:0000313" key="9">
    <source>
        <dbReference type="EMBL" id="KJE91521.1"/>
    </source>
</evidence>
<feature type="region of interest" description="Disordered" evidence="5">
    <location>
        <begin position="313"/>
        <end position="332"/>
    </location>
</feature>
<dbReference type="RefSeq" id="XP_004349399.1">
    <property type="nucleotide sequence ID" value="XM_004349349.2"/>
</dbReference>
<feature type="transmembrane region" description="Helical" evidence="6">
    <location>
        <begin position="145"/>
        <end position="167"/>
    </location>
</feature>
<keyword evidence="4 6" id="KW-0472">Membrane</keyword>
<accession>A0A0D2U8X7</accession>
<dbReference type="PhylomeDB" id="A0A0D2U8X7"/>
<evidence type="ECO:0000256" key="3">
    <source>
        <dbReference type="ARBA" id="ARBA00022989"/>
    </source>
</evidence>
<dbReference type="PANTHER" id="PTHR15177:SF2">
    <property type="entry name" value="G-PROTEIN COUPLED RECEPTOR 143"/>
    <property type="match status" value="1"/>
</dbReference>
<feature type="transmembrane region" description="Helical" evidence="6">
    <location>
        <begin position="114"/>
        <end position="133"/>
    </location>
</feature>
<proteinExistence type="predicted"/>
<dbReference type="Pfam" id="PF02101">
    <property type="entry name" value="Ocular_alb"/>
    <property type="match status" value="1"/>
</dbReference>
<feature type="transmembrane region" description="Helical" evidence="6">
    <location>
        <begin position="64"/>
        <end position="86"/>
    </location>
</feature>
<dbReference type="STRING" id="595528.A0A0D2U8X7"/>
<dbReference type="GO" id="GO:0035643">
    <property type="term" value="F:L-DOPA receptor activity"/>
    <property type="evidence" value="ECO:0007669"/>
    <property type="project" value="TreeGrafter"/>
</dbReference>
<dbReference type="OrthoDB" id="10069455at2759"/>
<dbReference type="InterPro" id="IPR001414">
    <property type="entry name" value="GPR143"/>
</dbReference>
<evidence type="ECO:0000259" key="8">
    <source>
        <dbReference type="PROSITE" id="PS50262"/>
    </source>
</evidence>
<keyword evidence="10" id="KW-1185">Reference proteome</keyword>
<dbReference type="GO" id="GO:0032438">
    <property type="term" value="P:melanosome organization"/>
    <property type="evidence" value="ECO:0007669"/>
    <property type="project" value="TreeGrafter"/>
</dbReference>
<dbReference type="GO" id="GO:0072545">
    <property type="term" value="F:L-tyrosine binding"/>
    <property type="evidence" value="ECO:0007669"/>
    <property type="project" value="InterPro"/>
</dbReference>
<dbReference type="eggNOG" id="ENOG502QQII">
    <property type="taxonomic scope" value="Eukaryota"/>
</dbReference>
<dbReference type="GO" id="GO:0005886">
    <property type="term" value="C:plasma membrane"/>
    <property type="evidence" value="ECO:0007669"/>
    <property type="project" value="TreeGrafter"/>
</dbReference>
<evidence type="ECO:0000256" key="6">
    <source>
        <dbReference type="SAM" id="Phobius"/>
    </source>
</evidence>
<evidence type="ECO:0008006" key="11">
    <source>
        <dbReference type="Google" id="ProtNLM"/>
    </source>
</evidence>
<feature type="domain" description="G-protein coupled receptors family 2 profile 2" evidence="7">
    <location>
        <begin position="20"/>
        <end position="294"/>
    </location>
</feature>
<dbReference type="Gene3D" id="1.20.1070.10">
    <property type="entry name" value="Rhodopsin 7-helix transmembrane proteins"/>
    <property type="match status" value="1"/>
</dbReference>
<keyword evidence="3 6" id="KW-1133">Transmembrane helix</keyword>
<dbReference type="PROSITE" id="PS50261">
    <property type="entry name" value="G_PROTEIN_RECEP_F2_4"/>
    <property type="match status" value="1"/>
</dbReference>
<evidence type="ECO:0000259" key="7">
    <source>
        <dbReference type="PROSITE" id="PS50261"/>
    </source>
</evidence>
<reference evidence="10" key="1">
    <citation type="submission" date="2011-02" db="EMBL/GenBank/DDBJ databases">
        <title>The Genome Sequence of Capsaspora owczarzaki ATCC 30864.</title>
        <authorList>
            <person name="Russ C."/>
            <person name="Cuomo C."/>
            <person name="Burger G."/>
            <person name="Gray M.W."/>
            <person name="Holland P.W.H."/>
            <person name="King N."/>
            <person name="Lang F.B.F."/>
            <person name="Roger A.J."/>
            <person name="Ruiz-Trillo I."/>
            <person name="Young S.K."/>
            <person name="Zeng Q."/>
            <person name="Gargeya S."/>
            <person name="Alvarado L."/>
            <person name="Berlin A."/>
            <person name="Chapman S.B."/>
            <person name="Chen Z."/>
            <person name="Freedman E."/>
            <person name="Gellesch M."/>
            <person name="Goldberg J."/>
            <person name="Griggs A."/>
            <person name="Gujja S."/>
            <person name="Heilman E."/>
            <person name="Heiman D."/>
            <person name="Howarth C."/>
            <person name="Mehta T."/>
            <person name="Neiman D."/>
            <person name="Pearson M."/>
            <person name="Roberts A."/>
            <person name="Saif S."/>
            <person name="Shea T."/>
            <person name="Shenoy N."/>
            <person name="Sisk P."/>
            <person name="Stolte C."/>
            <person name="Sykes S."/>
            <person name="White J."/>
            <person name="Yandava C."/>
            <person name="Haas B."/>
            <person name="Nusbaum C."/>
            <person name="Birren B."/>
        </authorList>
    </citation>
    <scope>NUCLEOTIDE SEQUENCE</scope>
    <source>
        <strain evidence="10">ATCC 30864</strain>
    </source>
</reference>
<feature type="compositionally biased region" description="Polar residues" evidence="5">
    <location>
        <begin position="322"/>
        <end position="332"/>
    </location>
</feature>
<evidence type="ECO:0000256" key="1">
    <source>
        <dbReference type="ARBA" id="ARBA00004141"/>
    </source>
</evidence>
<dbReference type="OMA" id="IWPATFC"/>
<dbReference type="InParanoid" id="A0A0D2U8X7"/>
<keyword evidence="2 6" id="KW-0812">Transmembrane</keyword>